<keyword evidence="2" id="KW-0859">Xylose metabolism</keyword>
<dbReference type="GeneID" id="301457990"/>
<organism evidence="7 8">
    <name type="scientific">Microbacterium aurantiacum</name>
    <dbReference type="NCBI Taxonomy" id="162393"/>
    <lineage>
        <taxon>Bacteria</taxon>
        <taxon>Bacillati</taxon>
        <taxon>Actinomycetota</taxon>
        <taxon>Actinomycetes</taxon>
        <taxon>Micrococcales</taxon>
        <taxon>Microbacteriaceae</taxon>
        <taxon>Microbacterium</taxon>
    </lineage>
</organism>
<dbReference type="InterPro" id="IPR050406">
    <property type="entry name" value="FGGY_Carb_Kinase"/>
</dbReference>
<dbReference type="InterPro" id="IPR018485">
    <property type="entry name" value="FGGY_C"/>
</dbReference>
<evidence type="ECO:0000256" key="4">
    <source>
        <dbReference type="ARBA" id="ARBA00022777"/>
    </source>
</evidence>
<dbReference type="PANTHER" id="PTHR43095:SF5">
    <property type="entry name" value="XYLULOSE KINASE"/>
    <property type="match status" value="1"/>
</dbReference>
<dbReference type="GO" id="GO:0042732">
    <property type="term" value="P:D-xylose metabolic process"/>
    <property type="evidence" value="ECO:0007669"/>
    <property type="project" value="UniProtKB-KW"/>
</dbReference>
<protein>
    <submittedName>
        <fullName evidence="7">ATPase</fullName>
    </submittedName>
</protein>
<evidence type="ECO:0000313" key="7">
    <source>
        <dbReference type="EMBL" id="MDS0245387.1"/>
    </source>
</evidence>
<dbReference type="Pfam" id="PF00370">
    <property type="entry name" value="FGGY_N"/>
    <property type="match status" value="1"/>
</dbReference>
<gene>
    <name evidence="7" type="ORF">KZC50_07135</name>
</gene>
<sequence>MSDHDAAAAIREGRAVLGIELGSTRIKACLVLADDPSTVLAVGSHAWENRFVDRVWTYTLADVWAGVQGAYADLAADVARRYGVPLENLAAIGVSAMMHGYLALDERGDLLAEFRTWRNTNTDRAASVLTELFGVNIPLRWSIAHLYQAVLDEEPHVPDVRLITTLAGYVHWKLTGRSALGIGDASGMFPIDPARRDYDRGLMKKFDRLVSERAFGLRIADVLPEVLVAGQDAGALTPEGAALLDVSGALRPGIPLCPPEGDAGTGMVATCSVAPRTGNVSAGTSIFAMVVLEKPLATAHAELDVVTTPVGDPVAMVHCNNGASELAAWVGLFGRFATVGGGDLDPDEVFEVLFREALDGDPDAGGILAYNHLAGEPIAGLSEGRPLVVRTPDSRFTLANFMRAQLYGAFGTLALGMRVLENEGVALDRMFAHGGIFRTAGVAQRFLAGALDAPVVVAETASEGGAWGIAVLAAYLSAPADMSLDTYLRERVFADASFRTLEPDPEDVPGFAAYLTRYRAGLAVEAAAVAAL</sequence>
<dbReference type="SUPFAM" id="SSF53067">
    <property type="entry name" value="Actin-like ATPase domain"/>
    <property type="match status" value="2"/>
</dbReference>
<dbReference type="PANTHER" id="PTHR43095">
    <property type="entry name" value="SUGAR KINASE"/>
    <property type="match status" value="1"/>
</dbReference>
<comment type="caution">
    <text evidence="7">The sequence shown here is derived from an EMBL/GenBank/DDBJ whole genome shotgun (WGS) entry which is preliminary data.</text>
</comment>
<evidence type="ECO:0000259" key="5">
    <source>
        <dbReference type="Pfam" id="PF00370"/>
    </source>
</evidence>
<dbReference type="InterPro" id="IPR043129">
    <property type="entry name" value="ATPase_NBD"/>
</dbReference>
<dbReference type="AlphaFoldDB" id="A0AAJ2HD92"/>
<evidence type="ECO:0000256" key="1">
    <source>
        <dbReference type="ARBA" id="ARBA00009156"/>
    </source>
</evidence>
<comment type="similarity">
    <text evidence="1">Belongs to the FGGY kinase family.</text>
</comment>
<accession>A0AAJ2HD92</accession>
<feature type="domain" description="Carbohydrate kinase FGGY C-terminal" evidence="6">
    <location>
        <begin position="279"/>
        <end position="475"/>
    </location>
</feature>
<dbReference type="RefSeq" id="WP_310891178.1">
    <property type="nucleotide sequence ID" value="NZ_BAAAGR010000001.1"/>
</dbReference>
<name>A0AAJ2HD92_9MICO</name>
<dbReference type="InterPro" id="IPR018484">
    <property type="entry name" value="FGGY_N"/>
</dbReference>
<proteinExistence type="inferred from homology"/>
<dbReference type="CDD" id="cd07809">
    <property type="entry name" value="ASKHA_NBD_FGGY_BaXK-like"/>
    <property type="match status" value="1"/>
</dbReference>
<keyword evidence="2" id="KW-0119">Carbohydrate metabolism</keyword>
<dbReference type="EMBL" id="JAHWXH010000001">
    <property type="protein sequence ID" value="MDS0245387.1"/>
    <property type="molecule type" value="Genomic_DNA"/>
</dbReference>
<evidence type="ECO:0000313" key="8">
    <source>
        <dbReference type="Proteomes" id="UP001183582"/>
    </source>
</evidence>
<feature type="domain" description="Carbohydrate kinase FGGY N-terminal" evidence="5">
    <location>
        <begin position="16"/>
        <end position="244"/>
    </location>
</feature>
<reference evidence="7 8" key="1">
    <citation type="submission" date="2021-06" db="EMBL/GenBank/DDBJ databases">
        <title>Genome-based taxonomic framework of Microbacterium strains isolated from marine environment, the description of four new species and reclassification of four preexisting species.</title>
        <authorList>
            <person name="Lee S.D."/>
            <person name="Kim S.-M."/>
            <person name="Byeon Y.-S."/>
            <person name="Yang H.L."/>
            <person name="Kim I.S."/>
        </authorList>
    </citation>
    <scope>NUCLEOTIDE SEQUENCE [LARGE SCALE GENOMIC DNA]</scope>
    <source>
        <strain evidence="7 8">KACC 20514</strain>
    </source>
</reference>
<dbReference type="GO" id="GO:0016301">
    <property type="term" value="F:kinase activity"/>
    <property type="evidence" value="ECO:0007669"/>
    <property type="project" value="UniProtKB-KW"/>
</dbReference>
<dbReference type="Gene3D" id="3.30.420.40">
    <property type="match status" value="2"/>
</dbReference>
<dbReference type="Proteomes" id="UP001183582">
    <property type="component" value="Unassembled WGS sequence"/>
</dbReference>
<evidence type="ECO:0000256" key="2">
    <source>
        <dbReference type="ARBA" id="ARBA00022629"/>
    </source>
</evidence>
<dbReference type="Pfam" id="PF02782">
    <property type="entry name" value="FGGY_C"/>
    <property type="match status" value="1"/>
</dbReference>
<evidence type="ECO:0000259" key="6">
    <source>
        <dbReference type="Pfam" id="PF02782"/>
    </source>
</evidence>
<keyword evidence="4" id="KW-0418">Kinase</keyword>
<evidence type="ECO:0000256" key="3">
    <source>
        <dbReference type="ARBA" id="ARBA00022679"/>
    </source>
</evidence>
<keyword evidence="3" id="KW-0808">Transferase</keyword>